<feature type="compositionally biased region" description="Polar residues" evidence="4">
    <location>
        <begin position="370"/>
        <end position="386"/>
    </location>
</feature>
<feature type="compositionally biased region" description="Polar residues" evidence="4">
    <location>
        <begin position="420"/>
        <end position="438"/>
    </location>
</feature>
<dbReference type="Pfam" id="PF02551">
    <property type="entry name" value="Acyl_CoA_thio"/>
    <property type="match status" value="1"/>
</dbReference>
<keyword evidence="2" id="KW-0378">Hydrolase</keyword>
<keyword evidence="3" id="KW-0539">Nucleus</keyword>
<dbReference type="EMBL" id="JAADJG010000233">
    <property type="protein sequence ID" value="KAF4451012.1"/>
    <property type="molecule type" value="Genomic_DNA"/>
</dbReference>
<dbReference type="Pfam" id="PF11951">
    <property type="entry name" value="Fungal_trans_2"/>
    <property type="match status" value="1"/>
</dbReference>
<dbReference type="OrthoDB" id="4314040at2759"/>
<dbReference type="GO" id="GO:0009062">
    <property type="term" value="P:fatty acid catabolic process"/>
    <property type="evidence" value="ECO:0007669"/>
    <property type="project" value="TreeGrafter"/>
</dbReference>
<dbReference type="SUPFAM" id="SSF54637">
    <property type="entry name" value="Thioesterase/thiol ester dehydrase-isomerase"/>
    <property type="match status" value="2"/>
</dbReference>
<sequence length="851" mass="93785">MDRDNVDLASALQVSHISPQIFSVGPSRDLSPVYGGLLMGQAVMAAAANVGERQCHSVQATFIRRAQPQNATHFNATQDMSGNNFTMCHVVATQSDKVIFSANVSFRKPHSDFEHQQPQTIPSTPTEIETITQEGQQPRPPPAGIEVRWTQPVADANGTMELWMRSMQSLGDDPALHTAALLYASDYPILEAGLSRHGLSWLSTDLFTASLNHSAWFLRPSDFSDWHLFRIDSPAAYGGTALGRATCYDSQGNMVATPTFAGDLVVVCLHSRPAFTAAKTSANIIKGARLVVGSIANAMSNDRSDTFNQQNQQNPAALDTSTNPPVRNPVVLPQAVPLQLEFEVSEWLAHAVEASADGDIGNVPPDLPTYHQTSPSALGQNPSGTVQEPHGSNLEESQTDGDPWDDASNRNDIGFGEQPLTKQTETSDTTVRSSSHSGSEIGFNDNIMSTLFSQIFQSSSDEMTFTYYLKRVCSCTTAYDSDQNPYRKLALMALSYPVLLHGILSVSTAHMEMFGKSSRCTLYSRQSQALRSLRAALKSLHLQENQNTNQSDRPLNQDGIFLLHSPEEITLAAIVMQTSSVLMVGLSNIETHMTYALYLIQHLGHLTQPPRSAFLKTLIYRFAMVDVVLAFIQSRHPLPSPGFFMYQANNDQFDDDEEPSFREMHGCHQQVLSFLAQIAILGADLAKPGSSVSEIQAKGYDLETEMRLWGRIYYGGMAAEPNPLIRSPSEQRFNSRADLEVVCECFYWTAHILLLRRVFADDTSSTRVQLIRKHLFRLMDSLVSGCGPDSSLPFPFYIAACEATATCDQNWVRKKHAEMLAAYRDPAREALMTSVERIWAKSEAEAHAGCG</sequence>
<dbReference type="PANTHER" id="PTHR11066">
    <property type="entry name" value="ACYL-COA THIOESTERASE"/>
    <property type="match status" value="1"/>
</dbReference>
<evidence type="ECO:0000256" key="4">
    <source>
        <dbReference type="SAM" id="MobiDB-lite"/>
    </source>
</evidence>
<dbReference type="InterPro" id="IPR029069">
    <property type="entry name" value="HotDog_dom_sf"/>
</dbReference>
<feature type="region of interest" description="Disordered" evidence="4">
    <location>
        <begin position="302"/>
        <end position="326"/>
    </location>
</feature>
<dbReference type="InterPro" id="IPR049449">
    <property type="entry name" value="TesB_ACOT8-like_N"/>
</dbReference>
<evidence type="ECO:0000256" key="2">
    <source>
        <dbReference type="ARBA" id="ARBA00022801"/>
    </source>
</evidence>
<dbReference type="InterPro" id="IPR003703">
    <property type="entry name" value="Acyl_CoA_thio"/>
</dbReference>
<evidence type="ECO:0000256" key="1">
    <source>
        <dbReference type="ARBA" id="ARBA00006538"/>
    </source>
</evidence>
<dbReference type="Proteomes" id="UP000605986">
    <property type="component" value="Unassembled WGS sequence"/>
</dbReference>
<feature type="compositionally biased region" description="Polar residues" evidence="4">
    <location>
        <begin position="302"/>
        <end position="325"/>
    </location>
</feature>
<dbReference type="PANTHER" id="PTHR11066:SF34">
    <property type="entry name" value="ACYL-COENZYME A THIOESTERASE 8"/>
    <property type="match status" value="1"/>
</dbReference>
<gene>
    <name evidence="7" type="ORF">F53441_5959</name>
</gene>
<feature type="domain" description="Acyl-CoA thioesterase 2 C-terminal" evidence="5">
    <location>
        <begin position="161"/>
        <end position="257"/>
    </location>
</feature>
<comment type="similarity">
    <text evidence="1">Belongs to the C/M/P thioester hydrolase family.</text>
</comment>
<dbReference type="InterPro" id="IPR021858">
    <property type="entry name" value="Fun_TF"/>
</dbReference>
<proteinExistence type="inferred from homology"/>
<keyword evidence="8" id="KW-1185">Reference proteome</keyword>
<feature type="region of interest" description="Disordered" evidence="4">
    <location>
        <begin position="359"/>
        <end position="439"/>
    </location>
</feature>
<dbReference type="GO" id="GO:0006637">
    <property type="term" value="P:acyl-CoA metabolic process"/>
    <property type="evidence" value="ECO:0007669"/>
    <property type="project" value="InterPro"/>
</dbReference>
<feature type="domain" description="Acyl-CoA thioesterase-like N-terminal HotDog" evidence="6">
    <location>
        <begin position="33"/>
        <end position="106"/>
    </location>
</feature>
<evidence type="ECO:0000313" key="8">
    <source>
        <dbReference type="Proteomes" id="UP000605986"/>
    </source>
</evidence>
<evidence type="ECO:0000259" key="5">
    <source>
        <dbReference type="Pfam" id="PF02551"/>
    </source>
</evidence>
<dbReference type="GO" id="GO:0047617">
    <property type="term" value="F:fatty acyl-CoA hydrolase activity"/>
    <property type="evidence" value="ECO:0007669"/>
    <property type="project" value="InterPro"/>
</dbReference>
<evidence type="ECO:0008006" key="9">
    <source>
        <dbReference type="Google" id="ProtNLM"/>
    </source>
</evidence>
<organism evidence="7 8">
    <name type="scientific">Fusarium austroafricanum</name>
    <dbReference type="NCBI Taxonomy" id="2364996"/>
    <lineage>
        <taxon>Eukaryota</taxon>
        <taxon>Fungi</taxon>
        <taxon>Dikarya</taxon>
        <taxon>Ascomycota</taxon>
        <taxon>Pezizomycotina</taxon>
        <taxon>Sordariomycetes</taxon>
        <taxon>Hypocreomycetidae</taxon>
        <taxon>Hypocreales</taxon>
        <taxon>Nectriaceae</taxon>
        <taxon>Fusarium</taxon>
        <taxon>Fusarium concolor species complex</taxon>
    </lineage>
</organism>
<dbReference type="InterPro" id="IPR025652">
    <property type="entry name" value="TesB_C"/>
</dbReference>
<evidence type="ECO:0000313" key="7">
    <source>
        <dbReference type="EMBL" id="KAF4451012.1"/>
    </source>
</evidence>
<dbReference type="CDD" id="cd03444">
    <property type="entry name" value="Thioesterase_II_repeat1"/>
    <property type="match status" value="1"/>
</dbReference>
<reference evidence="7" key="1">
    <citation type="submission" date="2020-01" db="EMBL/GenBank/DDBJ databases">
        <title>Identification and distribution of gene clusters putatively required for synthesis of sphingolipid metabolism inhibitors in phylogenetically diverse species of the filamentous fungus Fusarium.</title>
        <authorList>
            <person name="Kim H.-S."/>
            <person name="Busman M."/>
            <person name="Brown D.W."/>
            <person name="Divon H."/>
            <person name="Uhlig S."/>
            <person name="Proctor R.H."/>
        </authorList>
    </citation>
    <scope>NUCLEOTIDE SEQUENCE</scope>
    <source>
        <strain evidence="7">NRRL 53441</strain>
    </source>
</reference>
<evidence type="ECO:0000259" key="6">
    <source>
        <dbReference type="Pfam" id="PF13622"/>
    </source>
</evidence>
<evidence type="ECO:0000256" key="3">
    <source>
        <dbReference type="ARBA" id="ARBA00023242"/>
    </source>
</evidence>
<protein>
    <recommendedName>
        <fullName evidence="9">Acyl-CoA thioesterase II</fullName>
    </recommendedName>
</protein>
<comment type="caution">
    <text evidence="7">The sequence shown here is derived from an EMBL/GenBank/DDBJ whole genome shotgun (WGS) entry which is preliminary data.</text>
</comment>
<dbReference type="InterPro" id="IPR042171">
    <property type="entry name" value="Acyl-CoA_hotdog"/>
</dbReference>
<dbReference type="Gene3D" id="2.40.160.210">
    <property type="entry name" value="Acyl-CoA thioesterase, double hotdog domain"/>
    <property type="match status" value="1"/>
</dbReference>
<dbReference type="Pfam" id="PF13622">
    <property type="entry name" value="4HBT_3"/>
    <property type="match status" value="1"/>
</dbReference>
<accession>A0A8H4KGX7</accession>
<dbReference type="AlphaFoldDB" id="A0A8H4KGX7"/>
<name>A0A8H4KGX7_9HYPO</name>